<dbReference type="Pfam" id="PF00975">
    <property type="entry name" value="Thioesterase"/>
    <property type="match status" value="1"/>
</dbReference>
<protein>
    <recommendedName>
        <fullName evidence="1">Thioesterase domain-containing protein</fullName>
    </recommendedName>
</protein>
<dbReference type="SUPFAM" id="SSF53474">
    <property type="entry name" value="alpha/beta-Hydrolases"/>
    <property type="match status" value="1"/>
</dbReference>
<feature type="domain" description="Thioesterase" evidence="1">
    <location>
        <begin position="162"/>
        <end position="257"/>
    </location>
</feature>
<dbReference type="Pfam" id="PF23562">
    <property type="entry name" value="AMP-binding_C_3"/>
    <property type="match status" value="1"/>
</dbReference>
<accession>A0ABQ0L165</accession>
<dbReference type="InterPro" id="IPR029058">
    <property type="entry name" value="AB_hydrolase_fold"/>
</dbReference>
<sequence>MILVADPAKPIELTAKGNPRRQWVLEVYSDEIRALYDDVEGSLQKHDELPRRFDPASSLDFVRKVVGEVMVELPPDDDSDLFQHGCDSLQATWIRNSILHAASTSERLKNKPLPSNFVYVYPSIAKLSHLLTSLSATPTIRQNPNGAEDDPMVEICEGSDIPLIILPGATGSITRFYGLRQHYRGRVWGVRITDSTPLDSLEAMVAFWASKIREKQPVGPYRIATFCVASLHGVLLTKMLEEAGQEVKQLTFLDHFPMLYLREGDATVLRSVTQEEYVKLSAGDVIELLQRDSTIPEAAVLNYVAAANGNLDARPLSTFAMLEFRASSLGISTTSSALSSFPSPTLLSLVGSLRSMRRPHYSLRRTGLRM</sequence>
<dbReference type="Proteomes" id="UP000815677">
    <property type="component" value="Unassembled WGS sequence"/>
</dbReference>
<organism evidence="2 3">
    <name type="scientific">Mycena chlorophos</name>
    <name type="common">Agaric fungus</name>
    <name type="synonym">Agaricus chlorophos</name>
    <dbReference type="NCBI Taxonomy" id="658473"/>
    <lineage>
        <taxon>Eukaryota</taxon>
        <taxon>Fungi</taxon>
        <taxon>Dikarya</taxon>
        <taxon>Basidiomycota</taxon>
        <taxon>Agaricomycotina</taxon>
        <taxon>Agaricomycetes</taxon>
        <taxon>Agaricomycetidae</taxon>
        <taxon>Agaricales</taxon>
        <taxon>Marasmiineae</taxon>
        <taxon>Mycenaceae</taxon>
        <taxon>Mycena</taxon>
    </lineage>
</organism>
<dbReference type="InterPro" id="IPR001031">
    <property type="entry name" value="Thioesterase"/>
</dbReference>
<proteinExistence type="predicted"/>
<evidence type="ECO:0000313" key="3">
    <source>
        <dbReference type="Proteomes" id="UP000815677"/>
    </source>
</evidence>
<dbReference type="EMBL" id="DF840160">
    <property type="protein sequence ID" value="GAT44742.1"/>
    <property type="molecule type" value="Genomic_DNA"/>
</dbReference>
<reference evidence="2" key="1">
    <citation type="submission" date="2014-09" db="EMBL/GenBank/DDBJ databases">
        <title>Genome sequence of the luminous mushroom Mycena chlorophos for searching fungal bioluminescence genes.</title>
        <authorList>
            <person name="Tanaka Y."/>
            <person name="Kasuga D."/>
            <person name="Oba Y."/>
            <person name="Hase S."/>
            <person name="Sato K."/>
            <person name="Oba Y."/>
            <person name="Sakakibara Y."/>
        </authorList>
    </citation>
    <scope>NUCLEOTIDE SEQUENCE</scope>
</reference>
<dbReference type="InterPro" id="IPR036736">
    <property type="entry name" value="ACP-like_sf"/>
</dbReference>
<keyword evidence="3" id="KW-1185">Reference proteome</keyword>
<evidence type="ECO:0000313" key="2">
    <source>
        <dbReference type="EMBL" id="GAT44742.1"/>
    </source>
</evidence>
<dbReference type="Gene3D" id="3.40.50.1820">
    <property type="entry name" value="alpha/beta hydrolase"/>
    <property type="match status" value="1"/>
</dbReference>
<name>A0ABQ0L165_MYCCL</name>
<gene>
    <name evidence="2" type="ORF">MCHLO_02353</name>
</gene>
<evidence type="ECO:0000259" key="1">
    <source>
        <dbReference type="Pfam" id="PF00975"/>
    </source>
</evidence>
<dbReference type="Gene3D" id="1.10.1200.10">
    <property type="entry name" value="ACP-like"/>
    <property type="match status" value="1"/>
</dbReference>